<feature type="domain" description="RRM" evidence="5">
    <location>
        <begin position="2"/>
        <end position="74"/>
    </location>
</feature>
<gene>
    <name evidence="6" type="ORF">PGLA2088_LOCUS49671</name>
</gene>
<evidence type="ECO:0000256" key="1">
    <source>
        <dbReference type="ARBA" id="ARBA00022737"/>
    </source>
</evidence>
<evidence type="ECO:0000256" key="2">
    <source>
        <dbReference type="ARBA" id="ARBA00022884"/>
    </source>
</evidence>
<dbReference type="PANTHER" id="PTHR48027">
    <property type="entry name" value="HETEROGENEOUS NUCLEAR RIBONUCLEOPROTEIN 87F-RELATED"/>
    <property type="match status" value="1"/>
</dbReference>
<dbReference type="GO" id="GO:1990904">
    <property type="term" value="C:ribonucleoprotein complex"/>
    <property type="evidence" value="ECO:0007669"/>
    <property type="project" value="InterPro"/>
</dbReference>
<dbReference type="AlphaFoldDB" id="A0A813LPB0"/>
<reference evidence="6" key="1">
    <citation type="submission" date="2021-02" db="EMBL/GenBank/DDBJ databases">
        <authorList>
            <person name="Dougan E. K."/>
            <person name="Rhodes N."/>
            <person name="Thang M."/>
            <person name="Chan C."/>
        </authorList>
    </citation>
    <scope>NUCLEOTIDE SEQUENCE</scope>
</reference>
<dbReference type="EMBL" id="CAJNNW010037123">
    <property type="protein sequence ID" value="CAE8739571.1"/>
    <property type="molecule type" value="Genomic_DNA"/>
</dbReference>
<accession>A0A813LPB0</accession>
<evidence type="ECO:0000259" key="5">
    <source>
        <dbReference type="PROSITE" id="PS50102"/>
    </source>
</evidence>
<dbReference type="PRINTS" id="PR00961">
    <property type="entry name" value="HUDSXLRNA"/>
</dbReference>
<dbReference type="SUPFAM" id="SSF54928">
    <property type="entry name" value="RNA-binding domain, RBD"/>
    <property type="match status" value="2"/>
</dbReference>
<feature type="domain" description="RRM" evidence="5">
    <location>
        <begin position="108"/>
        <end position="191"/>
    </location>
</feature>
<name>A0A813LPB0_POLGL</name>
<dbReference type="InterPro" id="IPR012677">
    <property type="entry name" value="Nucleotide-bd_a/b_plait_sf"/>
</dbReference>
<proteinExistence type="predicted"/>
<sequence>MANLYVNGLPDGMDENGFRQLFEAHGVVASVKFVPERKYGFVKFVDGNVAERVLNTMQGYQIDGASLNLRWANTDVSGKGGGDFGGKGAGGPEGGWGDGSGSNSTPSDNLYIKGLPPNMAEEDIRKVFGPYGAIASCRILQACAVNTDPAGETIIMMRMGELVQARWLVDNLHGNIPQGLTKPIMVKYAQERSFKGKGFDGGKGSGSWGGGSDAGFGGGWGGGKAGGGWGDRYEPYGRGLRVSSSAVELLNTTGGGKGGKGKGKEGGGKGFEACHICNMQDK</sequence>
<dbReference type="Proteomes" id="UP000626109">
    <property type="component" value="Unassembled WGS sequence"/>
</dbReference>
<dbReference type="InterPro" id="IPR052462">
    <property type="entry name" value="SLIRP/GR-RBP-like"/>
</dbReference>
<evidence type="ECO:0000256" key="3">
    <source>
        <dbReference type="PROSITE-ProRule" id="PRU00176"/>
    </source>
</evidence>
<dbReference type="Pfam" id="PF00076">
    <property type="entry name" value="RRM_1"/>
    <property type="match status" value="2"/>
</dbReference>
<feature type="compositionally biased region" description="Gly residues" evidence="4">
    <location>
        <begin position="80"/>
        <end position="100"/>
    </location>
</feature>
<dbReference type="InterPro" id="IPR000504">
    <property type="entry name" value="RRM_dom"/>
</dbReference>
<dbReference type="GO" id="GO:0003723">
    <property type="term" value="F:RNA binding"/>
    <property type="evidence" value="ECO:0007669"/>
    <property type="project" value="UniProtKB-UniRule"/>
</dbReference>
<dbReference type="PROSITE" id="PS50102">
    <property type="entry name" value="RRM"/>
    <property type="match status" value="2"/>
</dbReference>
<evidence type="ECO:0000256" key="4">
    <source>
        <dbReference type="SAM" id="MobiDB-lite"/>
    </source>
</evidence>
<protein>
    <recommendedName>
        <fullName evidence="5">RRM domain-containing protein</fullName>
    </recommendedName>
</protein>
<keyword evidence="1" id="KW-0677">Repeat</keyword>
<evidence type="ECO:0000313" key="6">
    <source>
        <dbReference type="EMBL" id="CAE8739571.1"/>
    </source>
</evidence>
<keyword evidence="2 3" id="KW-0694">RNA-binding</keyword>
<dbReference type="InterPro" id="IPR002343">
    <property type="entry name" value="Hud_Sxl_RNA"/>
</dbReference>
<dbReference type="Gene3D" id="3.30.70.330">
    <property type="match status" value="2"/>
</dbReference>
<dbReference type="InterPro" id="IPR035979">
    <property type="entry name" value="RBD_domain_sf"/>
</dbReference>
<comment type="caution">
    <text evidence="6">The sequence shown here is derived from an EMBL/GenBank/DDBJ whole genome shotgun (WGS) entry which is preliminary data.</text>
</comment>
<organism evidence="6 7">
    <name type="scientific">Polarella glacialis</name>
    <name type="common">Dinoflagellate</name>
    <dbReference type="NCBI Taxonomy" id="89957"/>
    <lineage>
        <taxon>Eukaryota</taxon>
        <taxon>Sar</taxon>
        <taxon>Alveolata</taxon>
        <taxon>Dinophyceae</taxon>
        <taxon>Suessiales</taxon>
        <taxon>Suessiaceae</taxon>
        <taxon>Polarella</taxon>
    </lineage>
</organism>
<evidence type="ECO:0000313" key="7">
    <source>
        <dbReference type="Proteomes" id="UP000626109"/>
    </source>
</evidence>
<feature type="region of interest" description="Disordered" evidence="4">
    <location>
        <begin position="80"/>
        <end position="108"/>
    </location>
</feature>
<dbReference type="SMART" id="SM00360">
    <property type="entry name" value="RRM"/>
    <property type="match status" value="2"/>
</dbReference>